<proteinExistence type="predicted"/>
<organism evidence="2 3">
    <name type="scientific">Moraxella cuniculi DSM 21768</name>
    <dbReference type="NCBI Taxonomy" id="1122245"/>
    <lineage>
        <taxon>Bacteria</taxon>
        <taxon>Pseudomonadati</taxon>
        <taxon>Pseudomonadota</taxon>
        <taxon>Gammaproteobacteria</taxon>
        <taxon>Moraxellales</taxon>
        <taxon>Moraxellaceae</taxon>
        <taxon>Moraxella</taxon>
    </lineage>
</organism>
<name>A0A1N7G7R3_9GAMM</name>
<keyword evidence="3" id="KW-1185">Reference proteome</keyword>
<evidence type="ECO:0000313" key="3">
    <source>
        <dbReference type="Proteomes" id="UP000187495"/>
    </source>
</evidence>
<evidence type="ECO:0000313" key="2">
    <source>
        <dbReference type="EMBL" id="SIS08446.1"/>
    </source>
</evidence>
<gene>
    <name evidence="2" type="ORF">SAMN02745664_12436</name>
</gene>
<dbReference type="Pfam" id="PF06223">
    <property type="entry name" value="Phage_tail_T"/>
    <property type="match status" value="1"/>
</dbReference>
<dbReference type="InterPro" id="IPR009350">
    <property type="entry name" value="Phage_tail_T"/>
</dbReference>
<dbReference type="Proteomes" id="UP000187495">
    <property type="component" value="Unassembled WGS sequence"/>
</dbReference>
<dbReference type="RefSeq" id="WP_078310328.1">
    <property type="nucleotide sequence ID" value="NZ_FTNU01000024.1"/>
</dbReference>
<accession>A0A1N7G7R3</accession>
<evidence type="ECO:0000259" key="1">
    <source>
        <dbReference type="Pfam" id="PF06223"/>
    </source>
</evidence>
<feature type="domain" description="Minor tail T" evidence="1">
    <location>
        <begin position="20"/>
        <end position="99"/>
    </location>
</feature>
<dbReference type="EMBL" id="FTNU01000024">
    <property type="protein sequence ID" value="SIS08446.1"/>
    <property type="molecule type" value="Genomic_DNA"/>
</dbReference>
<dbReference type="AlphaFoldDB" id="A0A1N7G7R3"/>
<reference evidence="3" key="1">
    <citation type="submission" date="2017-01" db="EMBL/GenBank/DDBJ databases">
        <authorList>
            <person name="Varghese N."/>
            <person name="Submissions S."/>
        </authorList>
    </citation>
    <scope>NUCLEOTIDE SEQUENCE [LARGE SCALE GENOMIC DNA]</scope>
    <source>
        <strain evidence="3">DSM 21768</strain>
    </source>
</reference>
<protein>
    <recommendedName>
        <fullName evidence="1">Minor tail T domain-containing protein</fullName>
    </recommendedName>
</protein>
<dbReference type="STRING" id="34061.B0189_08685"/>
<sequence>MFKLALQLGCTVNKLSHRLDYDEYIEWMAYDSIDPFGGFRSDLQTAHIVYAQCGGGDAKLSDFLPIDPNPMTDEMREQYEYEQAIKDSEQEARQLAEMFDRLEARQG</sequence>